<protein>
    <submittedName>
        <fullName evidence="1">Uncharacterized protein</fullName>
    </submittedName>
</protein>
<comment type="caution">
    <text evidence="1">The sequence shown here is derived from an EMBL/GenBank/DDBJ whole genome shotgun (WGS) entry which is preliminary data.</text>
</comment>
<organism evidence="1 2">
    <name type="scientific">Hyalomma asiaticum</name>
    <name type="common">Tick</name>
    <dbReference type="NCBI Taxonomy" id="266040"/>
    <lineage>
        <taxon>Eukaryota</taxon>
        <taxon>Metazoa</taxon>
        <taxon>Ecdysozoa</taxon>
        <taxon>Arthropoda</taxon>
        <taxon>Chelicerata</taxon>
        <taxon>Arachnida</taxon>
        <taxon>Acari</taxon>
        <taxon>Parasitiformes</taxon>
        <taxon>Ixodida</taxon>
        <taxon>Ixodoidea</taxon>
        <taxon>Ixodidae</taxon>
        <taxon>Hyalomminae</taxon>
        <taxon>Hyalomma</taxon>
    </lineage>
</organism>
<name>A0ACB7TD31_HYAAI</name>
<gene>
    <name evidence="1" type="ORF">HPB50_001810</name>
</gene>
<dbReference type="EMBL" id="CM023481">
    <property type="protein sequence ID" value="KAH6944084.1"/>
    <property type="molecule type" value="Genomic_DNA"/>
</dbReference>
<evidence type="ECO:0000313" key="2">
    <source>
        <dbReference type="Proteomes" id="UP000821845"/>
    </source>
</evidence>
<proteinExistence type="predicted"/>
<sequence length="209" mass="23097">MMLAHVSGLSRSGTVCSRCTETHTTDTCKARRLKRIICDGPHGTSLKEYSVIRREMAILKKLVREDTSRREAVASIKRKRCCLRGRSQTLGSLVTAGPCPKSPAPLPPKLSVAEATVKTDLTCKTANNWPELRKSNAPSERHQVSTPRDIWPVPCKLTEENKQIVSMFCSLAIAIRALLYKTDTRIARSASQVLDAINSVLSSLQKRLA</sequence>
<accession>A0ACB7TD31</accession>
<evidence type="ECO:0000313" key="1">
    <source>
        <dbReference type="EMBL" id="KAH6944084.1"/>
    </source>
</evidence>
<reference evidence="1" key="1">
    <citation type="submission" date="2020-05" db="EMBL/GenBank/DDBJ databases">
        <title>Large-scale comparative analyses of tick genomes elucidate their genetic diversity and vector capacities.</title>
        <authorList>
            <person name="Jia N."/>
            <person name="Wang J."/>
            <person name="Shi W."/>
            <person name="Du L."/>
            <person name="Sun Y."/>
            <person name="Zhan W."/>
            <person name="Jiang J."/>
            <person name="Wang Q."/>
            <person name="Zhang B."/>
            <person name="Ji P."/>
            <person name="Sakyi L.B."/>
            <person name="Cui X."/>
            <person name="Yuan T."/>
            <person name="Jiang B."/>
            <person name="Yang W."/>
            <person name="Lam T.T.-Y."/>
            <person name="Chang Q."/>
            <person name="Ding S."/>
            <person name="Wang X."/>
            <person name="Zhu J."/>
            <person name="Ruan X."/>
            <person name="Zhao L."/>
            <person name="Wei J."/>
            <person name="Que T."/>
            <person name="Du C."/>
            <person name="Cheng J."/>
            <person name="Dai P."/>
            <person name="Han X."/>
            <person name="Huang E."/>
            <person name="Gao Y."/>
            <person name="Liu J."/>
            <person name="Shao H."/>
            <person name="Ye R."/>
            <person name="Li L."/>
            <person name="Wei W."/>
            <person name="Wang X."/>
            <person name="Wang C."/>
            <person name="Yang T."/>
            <person name="Huo Q."/>
            <person name="Li W."/>
            <person name="Guo W."/>
            <person name="Chen H."/>
            <person name="Zhou L."/>
            <person name="Ni X."/>
            <person name="Tian J."/>
            <person name="Zhou Y."/>
            <person name="Sheng Y."/>
            <person name="Liu T."/>
            <person name="Pan Y."/>
            <person name="Xia L."/>
            <person name="Li J."/>
            <person name="Zhao F."/>
            <person name="Cao W."/>
        </authorList>
    </citation>
    <scope>NUCLEOTIDE SEQUENCE</scope>
    <source>
        <strain evidence="1">Hyas-2018</strain>
    </source>
</reference>
<keyword evidence="2" id="KW-1185">Reference proteome</keyword>
<dbReference type="Proteomes" id="UP000821845">
    <property type="component" value="Chromosome 1"/>
</dbReference>